<evidence type="ECO:0000259" key="4">
    <source>
        <dbReference type="Pfam" id="PF19040"/>
    </source>
</evidence>
<gene>
    <name evidence="5" type="ORF">DYB37_012558</name>
</gene>
<evidence type="ECO:0000256" key="1">
    <source>
        <dbReference type="SAM" id="MobiDB-lite"/>
    </source>
</evidence>
<dbReference type="Pfam" id="PF19040">
    <property type="entry name" value="SGNH"/>
    <property type="match status" value="1"/>
</dbReference>
<dbReference type="AlphaFoldDB" id="A0A418FMI6"/>
<evidence type="ECO:0008006" key="7">
    <source>
        <dbReference type="Google" id="ProtNLM"/>
    </source>
</evidence>
<dbReference type="GO" id="GO:0000271">
    <property type="term" value="P:polysaccharide biosynthetic process"/>
    <property type="evidence" value="ECO:0007669"/>
    <property type="project" value="TreeGrafter"/>
</dbReference>
<feature type="transmembrane region" description="Helical" evidence="2">
    <location>
        <begin position="237"/>
        <end position="258"/>
    </location>
</feature>
<feature type="compositionally biased region" description="Basic and acidic residues" evidence="1">
    <location>
        <begin position="40"/>
        <end position="49"/>
    </location>
</feature>
<feature type="transmembrane region" description="Helical" evidence="2">
    <location>
        <begin position="406"/>
        <end position="427"/>
    </location>
</feature>
<keyword evidence="2" id="KW-1133">Transmembrane helix</keyword>
<dbReference type="InterPro" id="IPR050879">
    <property type="entry name" value="Acyltransferase_3"/>
</dbReference>
<feature type="region of interest" description="Disordered" evidence="1">
    <location>
        <begin position="25"/>
        <end position="64"/>
    </location>
</feature>
<proteinExistence type="predicted"/>
<dbReference type="InterPro" id="IPR043968">
    <property type="entry name" value="SGNH"/>
</dbReference>
<protein>
    <recommendedName>
        <fullName evidence="7">Acyltransferase 3 domain-containing protein</fullName>
    </recommendedName>
</protein>
<dbReference type="PANTHER" id="PTHR23028">
    <property type="entry name" value="ACETYLTRANSFERASE"/>
    <property type="match status" value="1"/>
</dbReference>
<feature type="domain" description="Acyltransferase 3" evidence="3">
    <location>
        <begin position="79"/>
        <end position="419"/>
    </location>
</feature>
<accession>A0A418FMI6</accession>
<dbReference type="Pfam" id="PF01757">
    <property type="entry name" value="Acyl_transf_3"/>
    <property type="match status" value="1"/>
</dbReference>
<dbReference type="GO" id="GO:0016020">
    <property type="term" value="C:membrane"/>
    <property type="evidence" value="ECO:0007669"/>
    <property type="project" value="TreeGrafter"/>
</dbReference>
<dbReference type="InterPro" id="IPR002656">
    <property type="entry name" value="Acyl_transf_3_dom"/>
</dbReference>
<feature type="domain" description="SGNH" evidence="4">
    <location>
        <begin position="842"/>
        <end position="1065"/>
    </location>
</feature>
<dbReference type="Proteomes" id="UP000285430">
    <property type="component" value="Unassembled WGS sequence"/>
</dbReference>
<reference evidence="5 6" key="1">
    <citation type="submission" date="2018-08" db="EMBL/GenBank/DDBJ databases">
        <title>Aphanomyces genome sequencing and annotation.</title>
        <authorList>
            <person name="Minardi D."/>
            <person name="Oidtmann B."/>
            <person name="Van Der Giezen M."/>
            <person name="Studholme D.J."/>
        </authorList>
    </citation>
    <scope>NUCLEOTIDE SEQUENCE [LARGE SCALE GENOMIC DNA]</scope>
    <source>
        <strain evidence="5 6">Da</strain>
    </source>
</reference>
<dbReference type="EMBL" id="QUTH01000960">
    <property type="protein sequence ID" value="RHZ32185.1"/>
    <property type="molecule type" value="Genomic_DNA"/>
</dbReference>
<dbReference type="PANTHER" id="PTHR23028:SF53">
    <property type="entry name" value="ACYL_TRANSF_3 DOMAIN-CONTAINING PROTEIN"/>
    <property type="match status" value="1"/>
</dbReference>
<evidence type="ECO:0000313" key="5">
    <source>
        <dbReference type="EMBL" id="RHZ32185.1"/>
    </source>
</evidence>
<dbReference type="VEuPathDB" id="FungiDB:H257_15678"/>
<evidence type="ECO:0000313" key="6">
    <source>
        <dbReference type="Proteomes" id="UP000285430"/>
    </source>
</evidence>
<feature type="transmembrane region" description="Helical" evidence="2">
    <location>
        <begin position="146"/>
        <end position="166"/>
    </location>
</feature>
<feature type="transmembrane region" description="Helical" evidence="2">
    <location>
        <begin position="367"/>
        <end position="386"/>
    </location>
</feature>
<evidence type="ECO:0000259" key="3">
    <source>
        <dbReference type="Pfam" id="PF01757"/>
    </source>
</evidence>
<feature type="transmembrane region" description="Helical" evidence="2">
    <location>
        <begin position="338"/>
        <end position="355"/>
    </location>
</feature>
<organism evidence="5 6">
    <name type="scientific">Aphanomyces astaci</name>
    <name type="common">Crayfish plague agent</name>
    <dbReference type="NCBI Taxonomy" id="112090"/>
    <lineage>
        <taxon>Eukaryota</taxon>
        <taxon>Sar</taxon>
        <taxon>Stramenopiles</taxon>
        <taxon>Oomycota</taxon>
        <taxon>Saprolegniomycetes</taxon>
        <taxon>Saprolegniales</taxon>
        <taxon>Verrucalvaceae</taxon>
        <taxon>Aphanomyces</taxon>
    </lineage>
</organism>
<keyword evidence="2" id="KW-0472">Membrane</keyword>
<feature type="transmembrane region" description="Helical" evidence="2">
    <location>
        <begin position="439"/>
        <end position="459"/>
    </location>
</feature>
<comment type="caution">
    <text evidence="5">The sequence shown here is derived from an EMBL/GenBank/DDBJ whole genome shotgun (WGS) entry which is preliminary data.</text>
</comment>
<name>A0A418FMI6_APHAT</name>
<dbReference type="GO" id="GO:0016747">
    <property type="term" value="F:acyltransferase activity, transferring groups other than amino-acyl groups"/>
    <property type="evidence" value="ECO:0007669"/>
    <property type="project" value="InterPro"/>
</dbReference>
<keyword evidence="2" id="KW-0812">Transmembrane</keyword>
<feature type="transmembrane region" description="Helical" evidence="2">
    <location>
        <begin position="105"/>
        <end position="125"/>
    </location>
</feature>
<evidence type="ECO:0000256" key="2">
    <source>
        <dbReference type="SAM" id="Phobius"/>
    </source>
</evidence>
<sequence>MHEVVPGICEGFLWVAKCLHSTISHQASNGQKPPLPPNDHPPRTPRDDASLLPTTASPTSDVPTKAIEEAAPHPIKYRADIDGLRALAVVPVILFHAYPELFPSGFIGVDVFFVISGYLISSILFKECTKGTFTYGSFYSRRIRRIYPTLLLVLSLTFWLGCLYLLSAKLQALATTMLAGTMFSANLQVMLLDRGYFDDDIKENPLLHLWSLGVEEQFYIFWPCFVSILTRLSVRSAVVMQVAVLALSFTCNIFFLGFHGTNKYSFYFPLSRFWQMGMGGLLAYVNHIRLTQTQYASVPTSSKPLCKATSDHQATGLSWVGLGCIVLSFACLDESSAFPGYWAVLPTLGTALLIFAGPTAWFNQSVLSLPSMVFVGKLSYALYLWHWPLLVFAKLRFPNPDFRPNYMTPMAMLGLAFALSLSSLYHVENSLRRHKGRWVVPALMGCMLGMSILAGIILASPDSFSYSQQAMNARAALPETVLTPSVTVGLVPDIPNVSRENATKEPTHASIIAAELDILPDIGLRIPKQHVVEYSAEGRLINPGQEDRALVIALGDAHLDMVKPRFQQLALHTNPIEFPTIAFKSYAHTPLPKCIWWPDYDMIKKVRPNVVFMSINWLAYLHPGGAAWQPAHEEPPCCPKGYGDSCKGQNPKDVEAILTRFQSDLTDMVSLGAKVFVTTVAPEGNEFDPKFILDSPVRSVNRSVFRTNHKWLIDLVEGAITGANATVIDFSENLCWEDTCRVVDPSGVPVRRNSNVFTPKFAAKYLTVLDQVVAAAMVAPDDVIAPPDAPNSNRFSRIANPSYDKIMAAPGDFNVDVGFSPAPADAPFGTTHATMMMNPGQSNLIFVYGDSHANQVKPRFLRSFQDRHGARNRSNFPTVVFKTLDGTPALTCQEHYDSVMAVVEKVRPKVFLHSMNWPQFLRPGGLDSDRSVAGTPKCCVAGYQDKCTYQRPKDVVTIMNKFQQDMTKLTGLGIKVFVATINVEGEQFNPYHMLSGNDVGDVSPVSKAAFRLKHKWLLGLIEKATAAANATLIDYSDNYCWNDSCGVVDDLGRPVMKDTNHLTRTYTHKYLGVIDQIVDVAMKI</sequence>
<feature type="compositionally biased region" description="Polar residues" evidence="1">
    <location>
        <begin position="52"/>
        <end position="62"/>
    </location>
</feature>